<dbReference type="NCBIfam" id="TIGR02195">
    <property type="entry name" value="heptsyl_trn_II"/>
    <property type="match status" value="1"/>
</dbReference>
<dbReference type="RefSeq" id="WP_089860311.1">
    <property type="nucleotide sequence ID" value="NZ_FOTI01000008.1"/>
</dbReference>
<dbReference type="AlphaFoldDB" id="A0A1I4GWT5"/>
<keyword evidence="7" id="KW-1185">Reference proteome</keyword>
<comment type="similarity">
    <text evidence="3">Belongs to the glycosyltransferase 9 family.</text>
</comment>
<evidence type="ECO:0000313" key="6">
    <source>
        <dbReference type="EMBL" id="SFL33817.1"/>
    </source>
</evidence>
<dbReference type="STRING" id="29563.SAMN02983006_00888"/>
<dbReference type="Gene3D" id="3.40.50.2000">
    <property type="entry name" value="Glycogen Phosphorylase B"/>
    <property type="match status" value="2"/>
</dbReference>
<dbReference type="GO" id="GO:0009244">
    <property type="term" value="P:lipopolysaccharide core region biosynthetic process"/>
    <property type="evidence" value="ECO:0007669"/>
    <property type="project" value="TreeGrafter"/>
</dbReference>
<evidence type="ECO:0000256" key="3">
    <source>
        <dbReference type="ARBA" id="ARBA00043995"/>
    </source>
</evidence>
<dbReference type="InterPro" id="IPR011910">
    <property type="entry name" value="RfaF"/>
</dbReference>
<accession>A0A1I4GWT5</accession>
<proteinExistence type="inferred from homology"/>
<dbReference type="InterPro" id="IPR002201">
    <property type="entry name" value="Glyco_trans_9"/>
</dbReference>
<reference evidence="6 7" key="1">
    <citation type="submission" date="2016-10" db="EMBL/GenBank/DDBJ databases">
        <authorList>
            <person name="de Groot N.N."/>
        </authorList>
    </citation>
    <scope>NUCLEOTIDE SEQUENCE [LARGE SCALE GENOMIC DNA]</scope>
    <source>
        <strain evidence="6 7">ATCC 51327</strain>
    </source>
</reference>
<evidence type="ECO:0000256" key="5">
    <source>
        <dbReference type="ARBA" id="ARBA00047503"/>
    </source>
</evidence>
<evidence type="ECO:0000313" key="7">
    <source>
        <dbReference type="Proteomes" id="UP000199006"/>
    </source>
</evidence>
<gene>
    <name evidence="6" type="ORF">SAMN02983006_00888</name>
</gene>
<dbReference type="InterPro" id="IPR051199">
    <property type="entry name" value="LPS_LOS_Heptosyltrfase"/>
</dbReference>
<dbReference type="EMBL" id="FOTI01000008">
    <property type="protein sequence ID" value="SFL33817.1"/>
    <property type="molecule type" value="Genomic_DNA"/>
</dbReference>
<dbReference type="OrthoDB" id="9797795at2"/>
<dbReference type="Pfam" id="PF01075">
    <property type="entry name" value="Glyco_transf_9"/>
    <property type="match status" value="1"/>
</dbReference>
<evidence type="ECO:0000256" key="2">
    <source>
        <dbReference type="ARBA" id="ARBA00022679"/>
    </source>
</evidence>
<sequence>MEAVKRIIVVDLLYLGDLLFAHPFLSGLRKLFPAARIDLVANSNFAELMRINPNLDHVYSYNKTWNTGRSYKFAKKLKMNNYQLGLNIHGNWRTALLLKVIAANYNIGYGGQGRGIFLEQEVNQTIDGHMIDSYLDFLNKLTQNEQLADHFSDEQVYSSSQITDIPQLEISAEYLQSGIAKLKMIGLNQEQKFIALNTGGSWPTKRWPVEHFTELAAWLIENSWPVLFIGGPGDQERVAQILAQLPDSEYLFNLTGQTSLVELTAVLKQAELIVSGDTGPVHVAAAVGIPTVTLFGPSDEKKYAPRGRADNIVIKNTGLNCRPCGEHECPLGHFKCLRELTSELVIDSLKARGLI</sequence>
<evidence type="ECO:0000256" key="1">
    <source>
        <dbReference type="ARBA" id="ARBA00022676"/>
    </source>
</evidence>
<dbReference type="CDD" id="cd03789">
    <property type="entry name" value="GT9_LPS_heptosyltransferase"/>
    <property type="match status" value="1"/>
</dbReference>
<protein>
    <recommendedName>
        <fullName evidence="4">lipopolysaccharide heptosyltransferase II</fullName>
        <ecNumber evidence="4">2.4.99.24</ecNumber>
    </recommendedName>
</protein>
<organism evidence="6 7">
    <name type="scientific">Halanaerobium salsuginis</name>
    <dbReference type="NCBI Taxonomy" id="29563"/>
    <lineage>
        <taxon>Bacteria</taxon>
        <taxon>Bacillati</taxon>
        <taxon>Bacillota</taxon>
        <taxon>Clostridia</taxon>
        <taxon>Halanaerobiales</taxon>
        <taxon>Halanaerobiaceae</taxon>
        <taxon>Halanaerobium</taxon>
    </lineage>
</organism>
<evidence type="ECO:0000256" key="4">
    <source>
        <dbReference type="ARBA" id="ARBA00044042"/>
    </source>
</evidence>
<dbReference type="GO" id="GO:0005829">
    <property type="term" value="C:cytosol"/>
    <property type="evidence" value="ECO:0007669"/>
    <property type="project" value="TreeGrafter"/>
</dbReference>
<dbReference type="SUPFAM" id="SSF53756">
    <property type="entry name" value="UDP-Glycosyltransferase/glycogen phosphorylase"/>
    <property type="match status" value="1"/>
</dbReference>
<dbReference type="EC" id="2.4.99.24" evidence="4"/>
<dbReference type="Proteomes" id="UP000199006">
    <property type="component" value="Unassembled WGS sequence"/>
</dbReference>
<keyword evidence="2 6" id="KW-0808">Transferase</keyword>
<dbReference type="PANTHER" id="PTHR30160">
    <property type="entry name" value="TETRAACYLDISACCHARIDE 4'-KINASE-RELATED"/>
    <property type="match status" value="1"/>
</dbReference>
<comment type="catalytic activity">
    <reaction evidence="5">
        <text>an L-alpha-D-Hep-(1-&gt;5)-[alpha-Kdo-(2-&gt;4)]-alpha-Kdo-(2-&gt;6)-lipid A + ADP-L-glycero-beta-D-manno-heptose = an L-alpha-D-Hep-(1-&gt;3)-L-alpha-D-Hep-(1-&gt;5)-[alpha-Kdo-(2-&gt;4)]-alpha-Kdo-(2-&gt;6)-lipid A + ADP + H(+)</text>
        <dbReference type="Rhea" id="RHEA:74071"/>
        <dbReference type="ChEBI" id="CHEBI:15378"/>
        <dbReference type="ChEBI" id="CHEBI:61506"/>
        <dbReference type="ChEBI" id="CHEBI:193068"/>
        <dbReference type="ChEBI" id="CHEBI:193069"/>
        <dbReference type="ChEBI" id="CHEBI:456216"/>
        <dbReference type="EC" id="2.4.99.24"/>
    </reaction>
</comment>
<dbReference type="GO" id="GO:0008713">
    <property type="term" value="F:ADP-heptose-lipopolysaccharide heptosyltransferase activity"/>
    <property type="evidence" value="ECO:0007669"/>
    <property type="project" value="UniProtKB-EC"/>
</dbReference>
<dbReference type="PANTHER" id="PTHR30160:SF1">
    <property type="entry name" value="LIPOPOLYSACCHARIDE 1,2-N-ACETYLGLUCOSAMINETRANSFERASE-RELATED"/>
    <property type="match status" value="1"/>
</dbReference>
<name>A0A1I4GWT5_9FIRM</name>
<keyword evidence="1" id="KW-0328">Glycosyltransferase</keyword>